<reference evidence="2" key="1">
    <citation type="submission" date="2018-02" db="EMBL/GenBank/DDBJ databases">
        <authorList>
            <person name="Cohen D.B."/>
            <person name="Kent A.D."/>
        </authorList>
    </citation>
    <scope>NUCLEOTIDE SEQUENCE</scope>
</reference>
<dbReference type="CDD" id="cd00010">
    <property type="entry name" value="AAI_LTSS"/>
    <property type="match status" value="1"/>
</dbReference>
<feature type="signal peptide" evidence="1">
    <location>
        <begin position="1"/>
        <end position="27"/>
    </location>
</feature>
<keyword evidence="1" id="KW-0732">Signal</keyword>
<dbReference type="Gene3D" id="1.10.110.10">
    <property type="entry name" value="Plant lipid-transfer and hydrophobic proteins"/>
    <property type="match status" value="1"/>
</dbReference>
<name>A0A2N9ETI5_FAGSY</name>
<proteinExistence type="predicted"/>
<gene>
    <name evidence="2" type="ORF">FSB_LOCUS9988</name>
</gene>
<accession>A0A2N9ETI5</accession>
<evidence type="ECO:0000313" key="2">
    <source>
        <dbReference type="EMBL" id="SPC82106.1"/>
    </source>
</evidence>
<dbReference type="InterPro" id="IPR036312">
    <property type="entry name" value="Bifun_inhib/LTP/seed_sf"/>
</dbReference>
<dbReference type="AlphaFoldDB" id="A0A2N9ETI5"/>
<evidence type="ECO:0000256" key="1">
    <source>
        <dbReference type="SAM" id="SignalP"/>
    </source>
</evidence>
<feature type="chain" id="PRO_5014828561" evidence="1">
    <location>
        <begin position="28"/>
        <end position="128"/>
    </location>
</feature>
<dbReference type="SUPFAM" id="SSF47699">
    <property type="entry name" value="Bifunctional inhibitor/lipid-transfer protein/seed storage 2S albumin"/>
    <property type="match status" value="1"/>
</dbReference>
<organism evidence="2">
    <name type="scientific">Fagus sylvatica</name>
    <name type="common">Beechnut</name>
    <dbReference type="NCBI Taxonomy" id="28930"/>
    <lineage>
        <taxon>Eukaryota</taxon>
        <taxon>Viridiplantae</taxon>
        <taxon>Streptophyta</taxon>
        <taxon>Embryophyta</taxon>
        <taxon>Tracheophyta</taxon>
        <taxon>Spermatophyta</taxon>
        <taxon>Magnoliopsida</taxon>
        <taxon>eudicotyledons</taxon>
        <taxon>Gunneridae</taxon>
        <taxon>Pentapetalae</taxon>
        <taxon>rosids</taxon>
        <taxon>fabids</taxon>
        <taxon>Fagales</taxon>
        <taxon>Fagaceae</taxon>
        <taxon>Fagus</taxon>
    </lineage>
</organism>
<sequence>MEGSMKYTCFLVLLLILSIVGFNGAHGKRDCGKLFHHQLKHMPFISELTICRMTAVDNSNAKVPHVCCNLVKRVGLECFCEVMYSKEILFDGVLRPEAVKTIPKRCKAFKNHDATKNQNAYHTMSLKD</sequence>
<dbReference type="EMBL" id="OIVN01000557">
    <property type="protein sequence ID" value="SPC82106.1"/>
    <property type="molecule type" value="Genomic_DNA"/>
</dbReference>
<protein>
    <submittedName>
        <fullName evidence="2">Uncharacterized protein</fullName>
    </submittedName>
</protein>